<dbReference type="AlphaFoldDB" id="A0AAE0C0T2"/>
<dbReference type="EMBL" id="LGRX02030384">
    <property type="protein sequence ID" value="KAK3245703.1"/>
    <property type="molecule type" value="Genomic_DNA"/>
</dbReference>
<dbReference type="EMBL" id="LGRX02030383">
    <property type="protein sequence ID" value="KAK3245711.1"/>
    <property type="molecule type" value="Genomic_DNA"/>
</dbReference>
<feature type="compositionally biased region" description="Polar residues" evidence="1">
    <location>
        <begin position="202"/>
        <end position="212"/>
    </location>
</feature>
<protein>
    <submittedName>
        <fullName evidence="2">Uncharacterized protein</fullName>
    </submittedName>
</protein>
<reference evidence="2 4" key="1">
    <citation type="journal article" date="2015" name="Genome Biol. Evol.">
        <title>Comparative Genomics of a Bacterivorous Green Alga Reveals Evolutionary Causalities and Consequences of Phago-Mixotrophic Mode of Nutrition.</title>
        <authorList>
            <person name="Burns J.A."/>
            <person name="Paasch A."/>
            <person name="Narechania A."/>
            <person name="Kim E."/>
        </authorList>
    </citation>
    <scope>NUCLEOTIDE SEQUENCE [LARGE SCALE GENOMIC DNA]</scope>
    <source>
        <strain evidence="2">PLY_AMNH</strain>
    </source>
</reference>
<organism evidence="2 4">
    <name type="scientific">Cymbomonas tetramitiformis</name>
    <dbReference type="NCBI Taxonomy" id="36881"/>
    <lineage>
        <taxon>Eukaryota</taxon>
        <taxon>Viridiplantae</taxon>
        <taxon>Chlorophyta</taxon>
        <taxon>Pyramimonadophyceae</taxon>
        <taxon>Pyramimonadales</taxon>
        <taxon>Pyramimonadaceae</taxon>
        <taxon>Cymbomonas</taxon>
    </lineage>
</organism>
<dbReference type="Proteomes" id="UP001190700">
    <property type="component" value="Unassembled WGS sequence"/>
</dbReference>
<name>A0AAE0C0T2_9CHLO</name>
<feature type="compositionally biased region" description="Basic and acidic residues" evidence="1">
    <location>
        <begin position="188"/>
        <end position="198"/>
    </location>
</feature>
<gene>
    <name evidence="3" type="ORF">CYMTET_44740</name>
    <name evidence="2" type="ORF">CYMTET_44743</name>
</gene>
<reference evidence="2" key="2">
    <citation type="submission" date="2023-06" db="EMBL/GenBank/DDBJ databases">
        <title>Long-read-based genome assembly of the green algal bacterivore Cymbomonas tetramitiformis.</title>
        <authorList>
            <person name="Gyaltshen Y."/>
            <person name="Rozenberg A."/>
            <person name="Paasch A."/>
            <person name="Burns J.A."/>
            <person name="Warring S."/>
            <person name="Larson R."/>
            <person name="Maurer-Alcala X."/>
            <person name="Dacks J."/>
            <person name="Kim E."/>
        </authorList>
    </citation>
    <scope>NUCLEOTIDE SEQUENCE</scope>
    <source>
        <strain evidence="2">PLY_AMNH</strain>
    </source>
</reference>
<evidence type="ECO:0000313" key="4">
    <source>
        <dbReference type="Proteomes" id="UP001190700"/>
    </source>
</evidence>
<evidence type="ECO:0000313" key="3">
    <source>
        <dbReference type="EMBL" id="KAK3245711.1"/>
    </source>
</evidence>
<proteinExistence type="predicted"/>
<evidence type="ECO:0000256" key="1">
    <source>
        <dbReference type="SAM" id="MobiDB-lite"/>
    </source>
</evidence>
<comment type="caution">
    <text evidence="2">The sequence shown here is derived from an EMBL/GenBank/DDBJ whole genome shotgun (WGS) entry which is preliminary data.</text>
</comment>
<evidence type="ECO:0000313" key="2">
    <source>
        <dbReference type="EMBL" id="KAK3245703.1"/>
    </source>
</evidence>
<keyword evidence="4" id="KW-1185">Reference proteome</keyword>
<accession>A0AAE0C0T2</accession>
<feature type="region of interest" description="Disordered" evidence="1">
    <location>
        <begin position="188"/>
        <end position="212"/>
    </location>
</feature>
<sequence>MAATAATVFSVEHEPNTDPAYYYSQTSPAYCPESPNYAPPSSSLSFLRFLAREVISTRVGKNRDVTLHRPSHGPRSVEKRCTTGRPVKTDEASLAHTREIWEREICETLQHASFVNITERFVEEEKESLISSHQREMQHLRGVNDVCKREMLTLKKDTFASLKRVIRERDELRKEIVQLQNKIQNECEKRDSGKDCNRPNKRQYTQQIDSNG</sequence>